<dbReference type="InterPro" id="IPR050114">
    <property type="entry name" value="UPF0173_UPF0282_UlaG_hydrolase"/>
</dbReference>
<feature type="domain" description="Metallo-beta-lactamase" evidence="1">
    <location>
        <begin position="9"/>
        <end position="222"/>
    </location>
</feature>
<reference evidence="2" key="1">
    <citation type="journal article" date="2020" name="Phytopathology">
        <title>Genome Sequence Resources of Colletotrichum truncatum, C. plurivorum, C. musicola, and C. sojae: Four Species Pathogenic to Soybean (Glycine max).</title>
        <authorList>
            <person name="Rogerio F."/>
            <person name="Boufleur T.R."/>
            <person name="Ciampi-Guillardi M."/>
            <person name="Sukno S.A."/>
            <person name="Thon M.R."/>
            <person name="Massola Junior N.S."/>
            <person name="Baroncelli R."/>
        </authorList>
    </citation>
    <scope>NUCLEOTIDE SEQUENCE</scope>
    <source>
        <strain evidence="2">LFN00145</strain>
    </source>
</reference>
<evidence type="ECO:0000259" key="1">
    <source>
        <dbReference type="SMART" id="SM00849"/>
    </source>
</evidence>
<evidence type="ECO:0000313" key="2">
    <source>
        <dbReference type="EMBL" id="KAF6832921.1"/>
    </source>
</evidence>
<comment type="caution">
    <text evidence="2">The sequence shown here is derived from an EMBL/GenBank/DDBJ whole genome shotgun (WGS) entry which is preliminary data.</text>
</comment>
<dbReference type="PANTHER" id="PTHR43546:SF8">
    <property type="entry name" value="METALLO-BETA-LACTAMASE DOMAIN-CONTAINING PROTEIN"/>
    <property type="match status" value="1"/>
</dbReference>
<organism evidence="2 3">
    <name type="scientific">Colletotrichum plurivorum</name>
    <dbReference type="NCBI Taxonomy" id="2175906"/>
    <lineage>
        <taxon>Eukaryota</taxon>
        <taxon>Fungi</taxon>
        <taxon>Dikarya</taxon>
        <taxon>Ascomycota</taxon>
        <taxon>Pezizomycotina</taxon>
        <taxon>Sordariomycetes</taxon>
        <taxon>Hypocreomycetidae</taxon>
        <taxon>Glomerellales</taxon>
        <taxon>Glomerellaceae</taxon>
        <taxon>Colletotrichum</taxon>
        <taxon>Colletotrichum orchidearum species complex</taxon>
    </lineage>
</organism>
<dbReference type="AlphaFoldDB" id="A0A8H6NHR8"/>
<dbReference type="SUPFAM" id="SSF56281">
    <property type="entry name" value="Metallo-hydrolase/oxidoreductase"/>
    <property type="match status" value="1"/>
</dbReference>
<evidence type="ECO:0000313" key="3">
    <source>
        <dbReference type="Proteomes" id="UP000654918"/>
    </source>
</evidence>
<dbReference type="InterPro" id="IPR001279">
    <property type="entry name" value="Metallo-B-lactamas"/>
</dbReference>
<sequence>MATTLEWFGTTTYRLKDNGLTIFLDTWLERPSVLPKYLDVDDVDEADYIFISHAHFDHLPGADRIAKKTGAVVIANGEAINLLRGAGVPDEQLVPVAGGERIPLFTRSDRQVAAAGTIGTAPAPPGAPGRPEDSLAVMSVDVWPSLHCFMPAGPGGHHPDTIDTSTMHTGEASPYTCTLDITRGMKHGLLRLGQLMPPEAMDEGMRSFVAYVEDRERHLFSHYDGGQLAFNLRVGPGKTVFWSAHMGAYDGVLRAMEPKPDVAILALAGRANLNGRPYDGSAADFVVEKIKWLGEPATVIWCLHDESPIKPYRVDTAAADTKVQRETSSRVLTLEKAVPTALFS</sequence>
<proteinExistence type="predicted"/>
<dbReference type="PANTHER" id="PTHR43546">
    <property type="entry name" value="UPF0173 METAL-DEPENDENT HYDROLASE MJ1163-RELATED"/>
    <property type="match status" value="1"/>
</dbReference>
<dbReference type="Proteomes" id="UP000654918">
    <property type="component" value="Unassembled WGS sequence"/>
</dbReference>
<accession>A0A8H6NHR8</accession>
<gene>
    <name evidence="2" type="ORF">CPLU01_05870</name>
</gene>
<dbReference type="Pfam" id="PF00753">
    <property type="entry name" value="Lactamase_B"/>
    <property type="match status" value="1"/>
</dbReference>
<protein>
    <submittedName>
        <fullName evidence="2">Beta-lactamase domain protein</fullName>
    </submittedName>
</protein>
<name>A0A8H6NHR8_9PEZI</name>
<dbReference type="EMBL" id="WIGO01000064">
    <property type="protein sequence ID" value="KAF6832921.1"/>
    <property type="molecule type" value="Genomic_DNA"/>
</dbReference>
<dbReference type="Gene3D" id="3.60.15.10">
    <property type="entry name" value="Ribonuclease Z/Hydroxyacylglutathione hydrolase-like"/>
    <property type="match status" value="1"/>
</dbReference>
<dbReference type="SMART" id="SM00849">
    <property type="entry name" value="Lactamase_B"/>
    <property type="match status" value="1"/>
</dbReference>
<keyword evidence="3" id="KW-1185">Reference proteome</keyword>
<dbReference type="InterPro" id="IPR036866">
    <property type="entry name" value="RibonucZ/Hydroxyglut_hydro"/>
</dbReference>